<dbReference type="AlphaFoldDB" id="A0A5E6ZMX7"/>
<accession>A0A5E6ZMX7</accession>
<dbReference type="Proteomes" id="UP000381093">
    <property type="component" value="Unassembled WGS sequence"/>
</dbReference>
<dbReference type="InterPro" id="IPR010263">
    <property type="entry name" value="T6SS_TssK"/>
</dbReference>
<dbReference type="EMBL" id="CABVHW010000001">
    <property type="protein sequence ID" value="VVN67782.1"/>
    <property type="molecule type" value="Genomic_DNA"/>
</dbReference>
<name>A0A5E6ZMX7_PSEFL</name>
<gene>
    <name evidence="1" type="ORF">PS710_00216</name>
</gene>
<sequence length="451" mass="50724">MKIDRPLWAAGALLCPQQFQQQARWEAWANESLARLTRVHPWGVQGVGFDPQALRLGKLKATQLRLRMPDGTLIDTDQVDRLPSALELARLLADDVQCATLLLALPLEQANGNNCLFDAAKAERPTRYRQDWRDVQDIYADEVQSIGVLEHMLSLRFDHDENGDYLTCPVARLVRDGQGDWSLDPDYVPPLLDFAAHPGLLAQLDNLLTQLSAKRQRLMGMRRESNQRMADFAVADVSLFWLLNALNTYEPVLADLKAYPARHPEQVYLELAKLAGSLLTFSLEHDIDQIPAYRHEQLETVFAPLMRIISTLLEASLPSRVIALELEEISTNRWQVTINDARLREEDGADFYLSVRCRMPAAQLQTQFPRLCKVGTPDDVDHLVNAALDGVPLQSLSHVPAAIPLRLENQYFALDLRHAKGQAVLAQGVCAFYVPSTLADVKLELFAVLRT</sequence>
<reference evidence="1 2" key="1">
    <citation type="submission" date="2019-09" db="EMBL/GenBank/DDBJ databases">
        <authorList>
            <person name="Chandra G."/>
            <person name="Truman W A."/>
        </authorList>
    </citation>
    <scope>NUCLEOTIDE SEQUENCE [LARGE SCALE GENOMIC DNA]</scope>
    <source>
        <strain evidence="1">PS710</strain>
    </source>
</reference>
<organism evidence="1 2">
    <name type="scientific">Pseudomonas fluorescens</name>
    <dbReference type="NCBI Taxonomy" id="294"/>
    <lineage>
        <taxon>Bacteria</taxon>
        <taxon>Pseudomonadati</taxon>
        <taxon>Pseudomonadota</taxon>
        <taxon>Gammaproteobacteria</taxon>
        <taxon>Pseudomonadales</taxon>
        <taxon>Pseudomonadaceae</taxon>
        <taxon>Pseudomonas</taxon>
    </lineage>
</organism>
<proteinExistence type="predicted"/>
<evidence type="ECO:0000313" key="2">
    <source>
        <dbReference type="Proteomes" id="UP000381093"/>
    </source>
</evidence>
<dbReference type="PANTHER" id="PTHR35566">
    <property type="entry name" value="BLR3599 PROTEIN"/>
    <property type="match status" value="1"/>
</dbReference>
<dbReference type="PANTHER" id="PTHR35566:SF1">
    <property type="entry name" value="TYPE VI SECRETION SYSTEM BASEPLATE COMPONENT TSSK1"/>
    <property type="match status" value="1"/>
</dbReference>
<dbReference type="NCBIfam" id="TIGR03353">
    <property type="entry name" value="VI_chp_4"/>
    <property type="match status" value="1"/>
</dbReference>
<evidence type="ECO:0000313" key="1">
    <source>
        <dbReference type="EMBL" id="VVN67782.1"/>
    </source>
</evidence>
<dbReference type="RefSeq" id="WP_150762771.1">
    <property type="nucleotide sequence ID" value="NZ_CABVHW010000001.1"/>
</dbReference>
<evidence type="ECO:0008006" key="3">
    <source>
        <dbReference type="Google" id="ProtNLM"/>
    </source>
</evidence>
<protein>
    <recommendedName>
        <fullName evidence="3">Type VI secretion system baseplate subunit TssK</fullName>
    </recommendedName>
</protein>
<dbReference type="Pfam" id="PF05936">
    <property type="entry name" value="T6SS_VasE"/>
    <property type="match status" value="1"/>
</dbReference>